<comment type="caution">
    <text evidence="8">The sequence shown here is derived from an EMBL/GenBank/DDBJ whole genome shotgun (WGS) entry which is preliminary data.</text>
</comment>
<gene>
    <name evidence="8" type="ORF">COCON_G00058500</name>
</gene>
<evidence type="ECO:0000259" key="7">
    <source>
        <dbReference type="PROSITE" id="PS50835"/>
    </source>
</evidence>
<evidence type="ECO:0000313" key="8">
    <source>
        <dbReference type="EMBL" id="KAJ8278784.1"/>
    </source>
</evidence>
<feature type="compositionally biased region" description="Polar residues" evidence="4">
    <location>
        <begin position="397"/>
        <end position="410"/>
    </location>
</feature>
<comment type="subcellular location">
    <subcellularLocation>
        <location evidence="1">Membrane</location>
        <topology evidence="1">Single-pass membrane protein</topology>
    </subcellularLocation>
</comment>
<feature type="chain" id="PRO_5040288808" description="Ig-like domain-containing protein" evidence="6">
    <location>
        <begin position="20"/>
        <end position="467"/>
    </location>
</feature>
<keyword evidence="3" id="KW-1015">Disulfide bond</keyword>
<dbReference type="PANTHER" id="PTHR46484">
    <property type="entry name" value="SI:CH211-171H4.5-RELATED"/>
    <property type="match status" value="1"/>
</dbReference>
<evidence type="ECO:0000256" key="2">
    <source>
        <dbReference type="ARBA" id="ARBA00023136"/>
    </source>
</evidence>
<dbReference type="InterPro" id="IPR007110">
    <property type="entry name" value="Ig-like_dom"/>
</dbReference>
<feature type="signal peptide" evidence="6">
    <location>
        <begin position="1"/>
        <end position="19"/>
    </location>
</feature>
<dbReference type="SMART" id="SM00409">
    <property type="entry name" value="IG"/>
    <property type="match status" value="2"/>
</dbReference>
<dbReference type="PANTHER" id="PTHR46484:SF8">
    <property type="entry name" value="B-CELL RECEPTOR CD22-LIKE-RELATED"/>
    <property type="match status" value="1"/>
</dbReference>
<feature type="region of interest" description="Disordered" evidence="4">
    <location>
        <begin position="378"/>
        <end position="446"/>
    </location>
</feature>
<keyword evidence="6" id="KW-0732">Signal</keyword>
<feature type="domain" description="Ig-like" evidence="7">
    <location>
        <begin position="245"/>
        <end position="327"/>
    </location>
</feature>
<dbReference type="InterPro" id="IPR013162">
    <property type="entry name" value="CD80_C2-set"/>
</dbReference>
<dbReference type="Gene3D" id="2.60.40.10">
    <property type="entry name" value="Immunoglobulins"/>
    <property type="match status" value="3"/>
</dbReference>
<dbReference type="InterPro" id="IPR003599">
    <property type="entry name" value="Ig_sub"/>
</dbReference>
<accession>A0A9Q1DR26</accession>
<dbReference type="EMBL" id="JAFJMO010000004">
    <property type="protein sequence ID" value="KAJ8278784.1"/>
    <property type="molecule type" value="Genomic_DNA"/>
</dbReference>
<keyword evidence="5" id="KW-1133">Transmembrane helix</keyword>
<evidence type="ECO:0000256" key="3">
    <source>
        <dbReference type="ARBA" id="ARBA00023157"/>
    </source>
</evidence>
<dbReference type="AlphaFoldDB" id="A0A9Q1DR26"/>
<organism evidence="8 9">
    <name type="scientific">Conger conger</name>
    <name type="common">Conger eel</name>
    <name type="synonym">Muraena conger</name>
    <dbReference type="NCBI Taxonomy" id="82655"/>
    <lineage>
        <taxon>Eukaryota</taxon>
        <taxon>Metazoa</taxon>
        <taxon>Chordata</taxon>
        <taxon>Craniata</taxon>
        <taxon>Vertebrata</taxon>
        <taxon>Euteleostomi</taxon>
        <taxon>Actinopterygii</taxon>
        <taxon>Neopterygii</taxon>
        <taxon>Teleostei</taxon>
        <taxon>Anguilliformes</taxon>
        <taxon>Congridae</taxon>
        <taxon>Conger</taxon>
    </lineage>
</organism>
<reference evidence="8" key="1">
    <citation type="journal article" date="2023" name="Science">
        <title>Genome structures resolve the early diversification of teleost fishes.</title>
        <authorList>
            <person name="Parey E."/>
            <person name="Louis A."/>
            <person name="Montfort J."/>
            <person name="Bouchez O."/>
            <person name="Roques C."/>
            <person name="Iampietro C."/>
            <person name="Lluch J."/>
            <person name="Castinel A."/>
            <person name="Donnadieu C."/>
            <person name="Desvignes T."/>
            <person name="Floi Bucao C."/>
            <person name="Jouanno E."/>
            <person name="Wen M."/>
            <person name="Mejri S."/>
            <person name="Dirks R."/>
            <person name="Jansen H."/>
            <person name="Henkel C."/>
            <person name="Chen W.J."/>
            <person name="Zahm M."/>
            <person name="Cabau C."/>
            <person name="Klopp C."/>
            <person name="Thompson A.W."/>
            <person name="Robinson-Rechavi M."/>
            <person name="Braasch I."/>
            <person name="Lecointre G."/>
            <person name="Bobe J."/>
            <person name="Postlethwait J.H."/>
            <person name="Berthelot C."/>
            <person name="Roest Crollius H."/>
            <person name="Guiguen Y."/>
        </authorList>
    </citation>
    <scope>NUCLEOTIDE SEQUENCE</scope>
    <source>
        <strain evidence="8">Concon-B</strain>
    </source>
</reference>
<dbReference type="PROSITE" id="PS50835">
    <property type="entry name" value="IG_LIKE"/>
    <property type="match status" value="2"/>
</dbReference>
<evidence type="ECO:0000256" key="6">
    <source>
        <dbReference type="SAM" id="SignalP"/>
    </source>
</evidence>
<name>A0A9Q1DR26_CONCO</name>
<evidence type="ECO:0000256" key="5">
    <source>
        <dbReference type="SAM" id="Phobius"/>
    </source>
</evidence>
<dbReference type="GO" id="GO:0016020">
    <property type="term" value="C:membrane"/>
    <property type="evidence" value="ECO:0007669"/>
    <property type="project" value="UniProtKB-SubCell"/>
</dbReference>
<feature type="domain" description="Ig-like" evidence="7">
    <location>
        <begin position="143"/>
        <end position="238"/>
    </location>
</feature>
<evidence type="ECO:0000256" key="1">
    <source>
        <dbReference type="ARBA" id="ARBA00004167"/>
    </source>
</evidence>
<dbReference type="Pfam" id="PF13927">
    <property type="entry name" value="Ig_3"/>
    <property type="match status" value="1"/>
</dbReference>
<dbReference type="CDD" id="cd00096">
    <property type="entry name" value="Ig"/>
    <property type="match status" value="1"/>
</dbReference>
<sequence length="467" mass="51317">MAGAKPLILASFLLSGALCSDYTVKIPEHLQALSGSCLLIPCMLISEKNADHLKNSARGIWIKRIPQFAKPEATVVFNSSRPNNKLPGGIVGDLLQKNCTTFLSQIPAGYSDKYYFRIETTRYKKTFPGTPVYIDVIDSPPKPKITQLKELKEGTPVGLKCTAAAPCIRSLPVLTWSHDLGNVLSELQEDSDDSGEANSVSSVLTFTPQRRLHHGKSVVCSAEYTRQNGKTTVEDTITLKVLFPPSDTRASISPSGPLLHGSPVSLTCRSQAYPPVRSFTWFRTTWRQTTPRGSGETLSFNASIDDVGSYYCEARNSQGTQASAHVTLAIEGVSEPLSLPAIGGIVGGMFGVLLICSLLLMFLRLRKSRELCMNMRTTRVEEQSNPSSDPSKAARTWDTTEAVESQQEESQYAEIEFSKQAKQKGKKGMEEGPRQETEYSEVKFSERKAQVPIGDIYASVKPKKRPQ</sequence>
<keyword evidence="5" id="KW-0812">Transmembrane</keyword>
<keyword evidence="2 5" id="KW-0472">Membrane</keyword>
<dbReference type="InterPro" id="IPR003598">
    <property type="entry name" value="Ig_sub2"/>
</dbReference>
<dbReference type="Pfam" id="PF08205">
    <property type="entry name" value="C2-set_2"/>
    <property type="match status" value="1"/>
</dbReference>
<dbReference type="InterPro" id="IPR036179">
    <property type="entry name" value="Ig-like_dom_sf"/>
</dbReference>
<feature type="transmembrane region" description="Helical" evidence="5">
    <location>
        <begin position="341"/>
        <end position="363"/>
    </location>
</feature>
<dbReference type="OrthoDB" id="6250964at2759"/>
<keyword evidence="9" id="KW-1185">Reference proteome</keyword>
<dbReference type="SMART" id="SM00408">
    <property type="entry name" value="IGc2"/>
    <property type="match status" value="1"/>
</dbReference>
<dbReference type="InterPro" id="IPR013783">
    <property type="entry name" value="Ig-like_fold"/>
</dbReference>
<feature type="compositionally biased region" description="Basic and acidic residues" evidence="4">
    <location>
        <begin position="427"/>
        <end position="446"/>
    </location>
</feature>
<protein>
    <recommendedName>
        <fullName evidence="7">Ig-like domain-containing protein</fullName>
    </recommendedName>
</protein>
<proteinExistence type="predicted"/>
<dbReference type="Proteomes" id="UP001152803">
    <property type="component" value="Unassembled WGS sequence"/>
</dbReference>
<evidence type="ECO:0000256" key="4">
    <source>
        <dbReference type="SAM" id="MobiDB-lite"/>
    </source>
</evidence>
<evidence type="ECO:0000313" key="9">
    <source>
        <dbReference type="Proteomes" id="UP001152803"/>
    </source>
</evidence>
<dbReference type="SUPFAM" id="SSF48726">
    <property type="entry name" value="Immunoglobulin"/>
    <property type="match status" value="2"/>
</dbReference>